<dbReference type="AlphaFoldDB" id="A0A5B8RFH1"/>
<protein>
    <submittedName>
        <fullName evidence="2">Uncharacterized protein</fullName>
    </submittedName>
</protein>
<feature type="compositionally biased region" description="Basic and acidic residues" evidence="1">
    <location>
        <begin position="146"/>
        <end position="158"/>
    </location>
</feature>
<evidence type="ECO:0000313" key="2">
    <source>
        <dbReference type="EMBL" id="QEA07381.1"/>
    </source>
</evidence>
<feature type="region of interest" description="Disordered" evidence="1">
    <location>
        <begin position="239"/>
        <end position="263"/>
    </location>
</feature>
<reference evidence="2" key="1">
    <citation type="submission" date="2019-06" db="EMBL/GenBank/DDBJ databases">
        <authorList>
            <person name="Murdoch R.W."/>
            <person name="Fathepure B."/>
        </authorList>
    </citation>
    <scope>NUCLEOTIDE SEQUENCE</scope>
</reference>
<feature type="region of interest" description="Disordered" evidence="1">
    <location>
        <begin position="134"/>
        <end position="176"/>
    </location>
</feature>
<gene>
    <name evidence="2" type="ORF">KBTEX_03731</name>
</gene>
<evidence type="ECO:0000256" key="1">
    <source>
        <dbReference type="SAM" id="MobiDB-lite"/>
    </source>
</evidence>
<sequence>MGSGPAGELPAHGAVAQGIDRVGHAELDQRLGADDPAGAPGAVDHDGGIRVRDQRFQAHGQLHVGAAACPGDAHAPVFRRRPRVEEMEALAVADTGGKLRRVDHRRVPAHLHQLAEGLARHVDAGELAVAGAAPGAQPPFQSEHPPIAERPRPAHGEPGRGAALIGDHQRHTGVGDEPGQIELEAAVGQRHRPEGVAQAELAGFADVQQRQRLAGVESGLELAGTEGVHAHHRRVCTPMSMGAQVPASGSKRVRPVSVSSARP</sequence>
<dbReference type="EMBL" id="MN079238">
    <property type="protein sequence ID" value="QEA07381.1"/>
    <property type="molecule type" value="Genomic_DNA"/>
</dbReference>
<accession>A0A5B8RFH1</accession>
<proteinExistence type="predicted"/>
<organism evidence="2">
    <name type="scientific">uncultured organism</name>
    <dbReference type="NCBI Taxonomy" id="155900"/>
    <lineage>
        <taxon>unclassified sequences</taxon>
        <taxon>environmental samples</taxon>
    </lineage>
</organism>
<name>A0A5B8RFH1_9ZZZZ</name>